<evidence type="ECO:0000313" key="2">
    <source>
        <dbReference type="Proteomes" id="UP000199048"/>
    </source>
</evidence>
<accession>A0A1I4SEC4</accession>
<dbReference type="Proteomes" id="UP000199048">
    <property type="component" value="Unassembled WGS sequence"/>
</dbReference>
<protein>
    <submittedName>
        <fullName evidence="1">Uncharacterized protein</fullName>
    </submittedName>
</protein>
<reference evidence="2" key="1">
    <citation type="submission" date="2016-10" db="EMBL/GenBank/DDBJ databases">
        <authorList>
            <person name="Varghese N."/>
            <person name="Submissions S."/>
        </authorList>
    </citation>
    <scope>NUCLEOTIDE SEQUENCE [LARGE SCALE GENOMIC DNA]</scope>
    <source>
        <strain evidence="2">BL36</strain>
    </source>
</reference>
<evidence type="ECO:0000313" key="1">
    <source>
        <dbReference type="EMBL" id="SFM62633.1"/>
    </source>
</evidence>
<name>A0A1I4SEC4_9HYPH</name>
<dbReference type="RefSeq" id="WP_092045603.1">
    <property type="nucleotide sequence ID" value="NZ_FOTK01000041.1"/>
</dbReference>
<sequence>MAGGVTFDPAEFEAFKQAAGGPAPAGAGGFDPSEFAAFKAEQTRTDTGRETGAMNAAARGLVDGIPVAGPYILGGIDRADAAARAYMGGTDYGSEVAKAQAYGADVKAAHPYANTAGEVAGGIVGTAPLIAAAPAAFGAGTGGLIGRSLISAASGSALGGADAAVRNDGDLIAARNGAIAGGALGAAAPAAGAALGAGMRNFYEMIGSRLGPSSGFSPAATRVLAEDAANSGGVAPIRSRMGELGSEAMLLDASPSFQGQAQGLAVRPETREAVTAPIITRAGGMTDRLASDINGAFGPAISPQAATDTFAAMRQVPNQAIGAAVDGAQSPVSARPVLGMIDDRLQTARGAEETVLRRARDMLAHTDPETGWTTIADDPRILHNVKQEMDRVINYGDPGLGVTPGALARKDGAAQAVRGHLNDLLRDQVPGYGAANDVSAALARRMEAVDQGSQLLRSGQGATPPQDLARQLAGMPQGERDAMAIGTRGAIDQAVGTRRNDLVAMQNLLQGEGGWNTANLAQLHGQAPVDRVVGAVNREAAFDQANRRIVEGSQTAQRGQAADRVAPRTTLGNDIGGTVAGAIGGPQGWALAQAGRVARAGINAAGQAADVARNRQLADAVTLTQGDRLNALLSALEARGAMQQRAAAFGNLAARGGQAAMLSQADRVRPYLPAALPAFSR</sequence>
<dbReference type="STRING" id="582667.SAMN05192568_104170"/>
<dbReference type="AlphaFoldDB" id="A0A1I4SEC4"/>
<organism evidence="1 2">
    <name type="scientific">Methylobacterium pseudosasicola</name>
    <dbReference type="NCBI Taxonomy" id="582667"/>
    <lineage>
        <taxon>Bacteria</taxon>
        <taxon>Pseudomonadati</taxon>
        <taxon>Pseudomonadota</taxon>
        <taxon>Alphaproteobacteria</taxon>
        <taxon>Hyphomicrobiales</taxon>
        <taxon>Methylobacteriaceae</taxon>
        <taxon>Methylobacterium</taxon>
    </lineage>
</organism>
<keyword evidence="2" id="KW-1185">Reference proteome</keyword>
<dbReference type="OrthoDB" id="8450344at2"/>
<dbReference type="EMBL" id="FOTK01000041">
    <property type="protein sequence ID" value="SFM62633.1"/>
    <property type="molecule type" value="Genomic_DNA"/>
</dbReference>
<gene>
    <name evidence="1" type="ORF">SAMN05192568_104170</name>
</gene>
<proteinExistence type="predicted"/>